<dbReference type="Gene3D" id="4.10.280.10">
    <property type="entry name" value="Helix-loop-helix DNA-binding domain"/>
    <property type="match status" value="1"/>
</dbReference>
<comment type="subcellular location">
    <subcellularLocation>
        <location evidence="1">Nucleus</location>
    </subcellularLocation>
</comment>
<name>A0A6P7SIP7_9MOLL</name>
<gene>
    <name evidence="11" type="primary">LOC115213084</name>
</gene>
<dbReference type="InterPro" id="IPR013767">
    <property type="entry name" value="PAS_fold"/>
</dbReference>
<evidence type="ECO:0000256" key="3">
    <source>
        <dbReference type="ARBA" id="ARBA00023015"/>
    </source>
</evidence>
<dbReference type="InterPro" id="IPR013655">
    <property type="entry name" value="PAS_fold_3"/>
</dbReference>
<evidence type="ECO:0000313" key="10">
    <source>
        <dbReference type="Proteomes" id="UP000515154"/>
    </source>
</evidence>
<dbReference type="CDD" id="cd00130">
    <property type="entry name" value="PAS"/>
    <property type="match status" value="2"/>
</dbReference>
<reference evidence="11" key="1">
    <citation type="submission" date="2025-08" db="UniProtKB">
        <authorList>
            <consortium name="RefSeq"/>
        </authorList>
    </citation>
    <scope>IDENTIFICATION</scope>
</reference>
<feature type="compositionally biased region" description="Polar residues" evidence="7">
    <location>
        <begin position="228"/>
        <end position="239"/>
    </location>
</feature>
<proteinExistence type="predicted"/>
<feature type="compositionally biased region" description="Low complexity" evidence="7">
    <location>
        <begin position="215"/>
        <end position="227"/>
    </location>
</feature>
<keyword evidence="5" id="KW-0804">Transcription</keyword>
<feature type="region of interest" description="Disordered" evidence="7">
    <location>
        <begin position="782"/>
        <end position="803"/>
    </location>
</feature>
<feature type="compositionally biased region" description="Low complexity" evidence="7">
    <location>
        <begin position="488"/>
        <end position="502"/>
    </location>
</feature>
<dbReference type="PANTHER" id="PTHR23043:SF26">
    <property type="entry name" value="PROTEIN TRACHEALESS"/>
    <property type="match status" value="1"/>
</dbReference>
<dbReference type="GO" id="GO:0000981">
    <property type="term" value="F:DNA-binding transcription factor activity, RNA polymerase II-specific"/>
    <property type="evidence" value="ECO:0007669"/>
    <property type="project" value="TreeGrafter"/>
</dbReference>
<dbReference type="SUPFAM" id="SSF47459">
    <property type="entry name" value="HLH, helix-loop-helix DNA-binding domain"/>
    <property type="match status" value="1"/>
</dbReference>
<feature type="compositionally biased region" description="Polar residues" evidence="7">
    <location>
        <begin position="793"/>
        <end position="802"/>
    </location>
</feature>
<protein>
    <submittedName>
        <fullName evidence="11">Neuronal PAS domain-containing protein 3-like isoform X1</fullName>
    </submittedName>
</protein>
<feature type="domain" description="BHLH" evidence="9">
    <location>
        <begin position="48"/>
        <end position="101"/>
    </location>
</feature>
<dbReference type="SMART" id="SM00091">
    <property type="entry name" value="PAS"/>
    <property type="match status" value="2"/>
</dbReference>
<dbReference type="GO" id="GO:0005634">
    <property type="term" value="C:nucleus"/>
    <property type="evidence" value="ECO:0007669"/>
    <property type="project" value="UniProtKB-SubCell"/>
</dbReference>
<feature type="compositionally biased region" description="Basic and acidic residues" evidence="7">
    <location>
        <begin position="554"/>
        <end position="564"/>
    </location>
</feature>
<evidence type="ECO:0000259" key="9">
    <source>
        <dbReference type="PROSITE" id="PS50888"/>
    </source>
</evidence>
<dbReference type="CDD" id="cd19733">
    <property type="entry name" value="bHLH-PAS_trachealess_like"/>
    <property type="match status" value="1"/>
</dbReference>
<sequence>MSGVNARSQWERYSSLHSFLQEADVKSVYPIPSYWNVGEDNMEGILELRKEKSRDAARSRRGKENYEFYELAKLLPLPAAITSQLDKASIIRLSISYLKLRDFSSHGDPPWQRDGMPPNKSVKGGPLRRRNMNALAMEIFETHQGTHILQSVDGFAFALASDGRFLYVSETVSIYLGLSQVEMTGSSIFDYIHQQDHGELSEQLGLCVPQNNCTSNSGGVPSPGSNSDEGSSTNHSRSMTPPLGERCQVMNPSPSKGVTRTFCVRMKSTLTKRGVHVKCSGYRVVHIMASLRSHMSFPMGRKHPPSLLGLVGMAIALPPPTITELRIDSDIFITRLSPDFTVLYCEPIISDMMDLTAEDLTNKVLYEFCHAGDLQKLRKSHVDILSKGQVCTDYYRLMNKHGGYCWIQTCATTICNAKNLDDQNIIAINYIISGLECGNCVFDTSQLKNVTGMSSNSSSLKDQINQDTDIDCRKTKDKSHKNDNQGGISSQSISMKPSSTMSANNQNSIEGHYDKQSVSQESEALFTGVQSKLSNNNNDQNEVNDNCSMFIDKSNEPIKLDNKNSRRKAEKPRKRRRENETIEDNYLEDEFLSDHKDMDSKITRLISSIDDNKNNSGEMNHIKSNVAMSMRNQEKLTANISSPIPEDLSTKSVTIVHSPVQNSHLPNSTSNRDCTSDWTNTVESNTPDFSHQHTSVKDLEDVMNRHLPTITENPDSNMNGEMNNRYQSRHKPTIQWIGSHQNASDSLPASNLLRSIFANRESVIRSSRPQCYNDIPVSMLTPPSGDGGYKDPTNASMSSMPNGSKAPINQDAQYAASTYASTPLTVSMSCNAMSDSYSITPPSSVSPQDKLHSPFTDVSYVDSTTQCTSLPADNSAIQRIPVKPQAGYTLTVTSPQNLEYDHTKSTGFQASGPYIPTSSEYTHYSHMNNGNNTPSYDHSSHRSSGPWYSTAYTN</sequence>
<dbReference type="Pfam" id="PF00989">
    <property type="entry name" value="PAS"/>
    <property type="match status" value="1"/>
</dbReference>
<keyword evidence="3" id="KW-0805">Transcription regulation</keyword>
<dbReference type="Gene3D" id="3.30.450.20">
    <property type="entry name" value="PAS domain"/>
    <property type="match status" value="2"/>
</dbReference>
<evidence type="ECO:0000256" key="6">
    <source>
        <dbReference type="ARBA" id="ARBA00023242"/>
    </source>
</evidence>
<dbReference type="PROSITE" id="PS50888">
    <property type="entry name" value="BHLH"/>
    <property type="match status" value="1"/>
</dbReference>
<dbReference type="Pfam" id="PF23171">
    <property type="entry name" value="bHLH_HIF1A"/>
    <property type="match status" value="1"/>
</dbReference>
<evidence type="ECO:0000256" key="5">
    <source>
        <dbReference type="ARBA" id="ARBA00023163"/>
    </source>
</evidence>
<feature type="region of interest" description="Disordered" evidence="7">
    <location>
        <begin position="215"/>
        <end position="251"/>
    </location>
</feature>
<dbReference type="PANTHER" id="PTHR23043">
    <property type="entry name" value="HYPOXIA-INDUCIBLE FACTOR 1 ALPHA"/>
    <property type="match status" value="1"/>
</dbReference>
<keyword evidence="4" id="KW-0238">DNA-binding</keyword>
<keyword evidence="2" id="KW-0677">Repeat</keyword>
<feature type="domain" description="PAS" evidence="8">
    <location>
        <begin position="141"/>
        <end position="211"/>
    </location>
</feature>
<feature type="region of interest" description="Disordered" evidence="7">
    <location>
        <begin position="922"/>
        <end position="954"/>
    </location>
</feature>
<evidence type="ECO:0000313" key="11">
    <source>
        <dbReference type="RefSeq" id="XP_029637863.1"/>
    </source>
</evidence>
<dbReference type="Pfam" id="PF08447">
    <property type="entry name" value="PAS_3"/>
    <property type="match status" value="1"/>
</dbReference>
<dbReference type="FunFam" id="4.10.280.10:FF:000007">
    <property type="entry name" value="single-minded homolog 1 isoform X1"/>
    <property type="match status" value="1"/>
</dbReference>
<evidence type="ECO:0000256" key="1">
    <source>
        <dbReference type="ARBA" id="ARBA00004123"/>
    </source>
</evidence>
<evidence type="ECO:0000259" key="8">
    <source>
        <dbReference type="PROSITE" id="PS50112"/>
    </source>
</evidence>
<dbReference type="GO" id="GO:0000977">
    <property type="term" value="F:RNA polymerase II transcription regulatory region sequence-specific DNA binding"/>
    <property type="evidence" value="ECO:0007669"/>
    <property type="project" value="TreeGrafter"/>
</dbReference>
<evidence type="ECO:0000256" key="4">
    <source>
        <dbReference type="ARBA" id="ARBA00023125"/>
    </source>
</evidence>
<dbReference type="FunFam" id="3.30.450.20:FF:000021">
    <property type="entry name" value="Neuronal PAS domain-containing protein 3"/>
    <property type="match status" value="1"/>
</dbReference>
<dbReference type="InterPro" id="IPR035965">
    <property type="entry name" value="PAS-like_dom_sf"/>
</dbReference>
<dbReference type="SMART" id="SM00353">
    <property type="entry name" value="HLH"/>
    <property type="match status" value="1"/>
</dbReference>
<dbReference type="PROSITE" id="PS50112">
    <property type="entry name" value="PAS"/>
    <property type="match status" value="1"/>
</dbReference>
<dbReference type="AlphaFoldDB" id="A0A6P7SIP7"/>
<feature type="region of interest" description="Disordered" evidence="7">
    <location>
        <begin position="472"/>
        <end position="518"/>
    </location>
</feature>
<dbReference type="InterPro" id="IPR000014">
    <property type="entry name" value="PAS"/>
</dbReference>
<feature type="region of interest" description="Disordered" evidence="7">
    <location>
        <begin position="554"/>
        <end position="581"/>
    </location>
</feature>
<evidence type="ECO:0000256" key="2">
    <source>
        <dbReference type="ARBA" id="ARBA00022737"/>
    </source>
</evidence>
<dbReference type="FunFam" id="3.30.450.20:FF:000025">
    <property type="entry name" value="Neuronal PAS domain protein 3 isoform 1"/>
    <property type="match status" value="1"/>
</dbReference>
<dbReference type="RefSeq" id="XP_029637863.1">
    <property type="nucleotide sequence ID" value="XM_029782003.2"/>
</dbReference>
<feature type="compositionally biased region" description="Basic residues" evidence="7">
    <location>
        <begin position="565"/>
        <end position="576"/>
    </location>
</feature>
<organism evidence="10 11">
    <name type="scientific">Octopus sinensis</name>
    <name type="common">East Asian common octopus</name>
    <dbReference type="NCBI Taxonomy" id="2607531"/>
    <lineage>
        <taxon>Eukaryota</taxon>
        <taxon>Metazoa</taxon>
        <taxon>Spiralia</taxon>
        <taxon>Lophotrochozoa</taxon>
        <taxon>Mollusca</taxon>
        <taxon>Cephalopoda</taxon>
        <taxon>Coleoidea</taxon>
        <taxon>Octopodiformes</taxon>
        <taxon>Octopoda</taxon>
        <taxon>Incirrata</taxon>
        <taxon>Octopodidae</taxon>
        <taxon>Octopus</taxon>
    </lineage>
</organism>
<dbReference type="KEGG" id="osn:115213084"/>
<keyword evidence="6" id="KW-0539">Nucleus</keyword>
<keyword evidence="10" id="KW-1185">Reference proteome</keyword>
<accession>A0A6P7SIP7</accession>
<dbReference type="InterPro" id="IPR036638">
    <property type="entry name" value="HLH_DNA-bd_sf"/>
</dbReference>
<dbReference type="InterPro" id="IPR011598">
    <property type="entry name" value="bHLH_dom"/>
</dbReference>
<dbReference type="GO" id="GO:0046983">
    <property type="term" value="F:protein dimerization activity"/>
    <property type="evidence" value="ECO:0007669"/>
    <property type="project" value="InterPro"/>
</dbReference>
<evidence type="ECO:0000256" key="7">
    <source>
        <dbReference type="SAM" id="MobiDB-lite"/>
    </source>
</evidence>
<dbReference type="SUPFAM" id="SSF55785">
    <property type="entry name" value="PYP-like sensor domain (PAS domain)"/>
    <property type="match status" value="2"/>
</dbReference>
<dbReference type="Proteomes" id="UP000515154">
    <property type="component" value="Linkage group LG6"/>
</dbReference>